<evidence type="ECO:0000256" key="3">
    <source>
        <dbReference type="ARBA" id="ARBA00007560"/>
    </source>
</evidence>
<feature type="compositionally biased region" description="Pro residues" evidence="9">
    <location>
        <begin position="186"/>
        <end position="200"/>
    </location>
</feature>
<keyword evidence="7" id="KW-0902">Two-component regulatory system</keyword>
<dbReference type="GO" id="GO:0005829">
    <property type="term" value="C:cytosol"/>
    <property type="evidence" value="ECO:0007669"/>
    <property type="project" value="UniProtKB-SubCell"/>
</dbReference>
<dbReference type="InterPro" id="IPR007133">
    <property type="entry name" value="RNA_pol_II-assoc_Paf1"/>
</dbReference>
<dbReference type="InterPro" id="IPR036641">
    <property type="entry name" value="HPT_dom_sf"/>
</dbReference>
<dbReference type="GO" id="GO:0000160">
    <property type="term" value="P:phosphorelay signal transduction system"/>
    <property type="evidence" value="ECO:0007669"/>
    <property type="project" value="UniProtKB-KW"/>
</dbReference>
<dbReference type="GO" id="GO:0006368">
    <property type="term" value="P:transcription elongation by RNA polymerase II"/>
    <property type="evidence" value="ECO:0007669"/>
    <property type="project" value="InterPro"/>
</dbReference>
<evidence type="ECO:0000256" key="7">
    <source>
        <dbReference type="ARBA" id="ARBA00023012"/>
    </source>
</evidence>
<dbReference type="GO" id="GO:0016593">
    <property type="term" value="C:Cdc73/Paf1 complex"/>
    <property type="evidence" value="ECO:0007669"/>
    <property type="project" value="InterPro"/>
</dbReference>
<gene>
    <name evidence="11" type="ORF">HS088_TW12G00380</name>
</gene>
<protein>
    <submittedName>
        <fullName evidence="11">Bromodomain-containing protein 4</fullName>
    </submittedName>
</protein>
<reference evidence="11 12" key="1">
    <citation type="journal article" date="2020" name="Nat. Commun.">
        <title>Genome of Tripterygium wilfordii and identification of cytochrome P450 involved in triptolide biosynthesis.</title>
        <authorList>
            <person name="Tu L."/>
            <person name="Su P."/>
            <person name="Zhang Z."/>
            <person name="Gao L."/>
            <person name="Wang J."/>
            <person name="Hu T."/>
            <person name="Zhou J."/>
            <person name="Zhang Y."/>
            <person name="Zhao Y."/>
            <person name="Liu Y."/>
            <person name="Song Y."/>
            <person name="Tong Y."/>
            <person name="Lu Y."/>
            <person name="Yang J."/>
            <person name="Xu C."/>
            <person name="Jia M."/>
            <person name="Peters R.J."/>
            <person name="Huang L."/>
            <person name="Gao W."/>
        </authorList>
    </citation>
    <scope>NUCLEOTIDE SEQUENCE [LARGE SCALE GENOMIC DNA]</scope>
    <source>
        <strain evidence="12">cv. XIE 37</strain>
        <tissue evidence="11">Leaf</tissue>
    </source>
</reference>
<keyword evidence="8" id="KW-0539">Nucleus</keyword>
<keyword evidence="5" id="KW-0932">Cytokinin signaling pathway</keyword>
<evidence type="ECO:0000256" key="5">
    <source>
        <dbReference type="ARBA" id="ARBA00022864"/>
    </source>
</evidence>
<dbReference type="GO" id="GO:0003682">
    <property type="term" value="F:chromatin binding"/>
    <property type="evidence" value="ECO:0007669"/>
    <property type="project" value="TreeGrafter"/>
</dbReference>
<dbReference type="InterPro" id="IPR008207">
    <property type="entry name" value="Sig_transdc_His_kin_Hpt_dom"/>
</dbReference>
<dbReference type="PRINTS" id="PR01217">
    <property type="entry name" value="PRICHEXTENSN"/>
</dbReference>
<keyword evidence="4" id="KW-0963">Cytoplasm</keyword>
<feature type="region of interest" description="Disordered" evidence="9">
    <location>
        <begin position="181"/>
        <end position="425"/>
    </location>
</feature>
<proteinExistence type="inferred from homology"/>
<evidence type="ECO:0000256" key="1">
    <source>
        <dbReference type="ARBA" id="ARBA00004123"/>
    </source>
</evidence>
<evidence type="ECO:0000313" key="11">
    <source>
        <dbReference type="EMBL" id="KAF5739179.1"/>
    </source>
</evidence>
<dbReference type="InParanoid" id="A0A7J7CYZ3"/>
<evidence type="ECO:0000256" key="6">
    <source>
        <dbReference type="ARBA" id="ARBA00022990"/>
    </source>
</evidence>
<name>A0A7J7CYZ3_TRIWF</name>
<dbReference type="Pfam" id="PF03985">
    <property type="entry name" value="Paf1"/>
    <property type="match status" value="1"/>
</dbReference>
<dbReference type="PANTHER" id="PTHR23188">
    <property type="entry name" value="RNA POLYMERASE II-ASSOCIATED FACTOR 1 HOMOLOG"/>
    <property type="match status" value="1"/>
</dbReference>
<accession>A0A7J7CYZ3</accession>
<dbReference type="FunFam" id="1.20.120.160:FF:000001">
    <property type="entry name" value="Histidine-containing phosphotransfer protein 1"/>
    <property type="match status" value="1"/>
</dbReference>
<evidence type="ECO:0000256" key="8">
    <source>
        <dbReference type="ARBA" id="ARBA00023242"/>
    </source>
</evidence>
<keyword evidence="6" id="KW-0007">Acetylation</keyword>
<comment type="caution">
    <text evidence="11">The sequence shown here is derived from an EMBL/GenBank/DDBJ whole genome shotgun (WGS) entry which is preliminary data.</text>
</comment>
<dbReference type="AlphaFoldDB" id="A0A7J7CYZ3"/>
<dbReference type="Proteomes" id="UP000593562">
    <property type="component" value="Unassembled WGS sequence"/>
</dbReference>
<dbReference type="GO" id="GO:0009736">
    <property type="term" value="P:cytokinin-activated signaling pathway"/>
    <property type="evidence" value="ECO:0007669"/>
    <property type="project" value="UniProtKB-KW"/>
</dbReference>
<dbReference type="Pfam" id="PF01627">
    <property type="entry name" value="Hpt"/>
    <property type="match status" value="1"/>
</dbReference>
<dbReference type="Gene3D" id="1.20.120.160">
    <property type="entry name" value="HPT domain"/>
    <property type="match status" value="1"/>
</dbReference>
<feature type="compositionally biased region" description="Pro residues" evidence="9">
    <location>
        <begin position="316"/>
        <end position="343"/>
    </location>
</feature>
<dbReference type="PANTHER" id="PTHR23188:SF12">
    <property type="entry name" value="RNA POLYMERASE II-ASSOCIATED FACTOR 1 HOMOLOG"/>
    <property type="match status" value="1"/>
</dbReference>
<evidence type="ECO:0000256" key="4">
    <source>
        <dbReference type="ARBA" id="ARBA00022490"/>
    </source>
</evidence>
<sequence>MRRQVALMRQSLFDQGYVDEQFIQLEELQDEANPNFVEEVVTLYYSDSTRLLSNIQQALEKTLDFNKLDSYMHQFNGSSTSIGAKKVKAECTVFRDYCKAANGEGYAFDFPNGALDVKYGWMFRSDETSKPPKNKSRRRRSFTGIVYLETNSNRSLACNAVLTPVSVIGVRVMASYRPFPSQSSFVPPPTQNPLPPPPPQQQQQQRPNQYNQIQNYPQIAPPPPQPAQATAPPFFPQSYSPVPSNYHYPPSRPQHQQPPPPPQYAYTAPPPPPPPDSSYPPPPPPPAQPPQNSMPPQQQPSMYYSQYGNQPAQALQPPPLPLPPSSSIPPPPPPSSPPPPPPQETGLDRGSNVRGSNKGREHGNLNHGVGSKEQQKLQVPAPPTAKKSNGLAGRFETEEERRLRKKREYEKQRQEERGRQHFKESQNTILQKTQMMSLGKGHGSVVGSRMGDRRATSFLSGERIENRLKKPTTFLCKLKFRNELPDPTAQPKLMSLKKDKERFTKYTITSLEKNNKPKLFIEPDLGIPLDLLDLRVYNCPSIRPPLAPEDEELLRDDESITPVKKEGIRKKERPTDKGFSWLVKTQYISSFSAESTKQSLTEKQVRELREMKGGRSILENRNNRERQIKEIEASFEAAKLTPVHAEKKNLKPVEVLPLLPDFERYDDNFIVAGFDSAPTADSEIYSKLDQSVRDAHESRAIMKAYAVTGSDPANPEKFVAYMVPSPNELGKDMFDESEDIRYNWIREYYCNV</sequence>
<feature type="compositionally biased region" description="Basic and acidic residues" evidence="9">
    <location>
        <begin position="395"/>
        <end position="424"/>
    </location>
</feature>
<evidence type="ECO:0000256" key="9">
    <source>
        <dbReference type="SAM" id="MobiDB-lite"/>
    </source>
</evidence>
<comment type="subcellular location">
    <subcellularLocation>
        <location evidence="2">Cytoplasm</location>
        <location evidence="2">Cytosol</location>
    </subcellularLocation>
    <subcellularLocation>
        <location evidence="1">Nucleus</location>
    </subcellularLocation>
</comment>
<keyword evidence="12" id="KW-1185">Reference proteome</keyword>
<dbReference type="GO" id="GO:0000993">
    <property type="term" value="F:RNA polymerase II complex binding"/>
    <property type="evidence" value="ECO:0007669"/>
    <property type="project" value="TreeGrafter"/>
</dbReference>
<evidence type="ECO:0000256" key="2">
    <source>
        <dbReference type="ARBA" id="ARBA00004514"/>
    </source>
</evidence>
<evidence type="ECO:0000259" key="10">
    <source>
        <dbReference type="Pfam" id="PF01627"/>
    </source>
</evidence>
<evidence type="ECO:0000313" key="12">
    <source>
        <dbReference type="Proteomes" id="UP000593562"/>
    </source>
</evidence>
<dbReference type="FunCoup" id="A0A7J7CYZ3">
    <property type="interactions" value="4590"/>
</dbReference>
<feature type="domain" description="HPt" evidence="10">
    <location>
        <begin position="39"/>
        <end position="103"/>
    </location>
</feature>
<dbReference type="EMBL" id="JAAARO010000012">
    <property type="protein sequence ID" value="KAF5739179.1"/>
    <property type="molecule type" value="Genomic_DNA"/>
</dbReference>
<feature type="compositionally biased region" description="Low complexity" evidence="9">
    <location>
        <begin position="201"/>
        <end position="218"/>
    </location>
</feature>
<dbReference type="SUPFAM" id="SSF47226">
    <property type="entry name" value="Histidine-containing phosphotransfer domain, HPT domain"/>
    <property type="match status" value="1"/>
</dbReference>
<organism evidence="11 12">
    <name type="scientific">Tripterygium wilfordii</name>
    <name type="common">Thunder God vine</name>
    <dbReference type="NCBI Taxonomy" id="458696"/>
    <lineage>
        <taxon>Eukaryota</taxon>
        <taxon>Viridiplantae</taxon>
        <taxon>Streptophyta</taxon>
        <taxon>Embryophyta</taxon>
        <taxon>Tracheophyta</taxon>
        <taxon>Spermatophyta</taxon>
        <taxon>Magnoliopsida</taxon>
        <taxon>eudicotyledons</taxon>
        <taxon>Gunneridae</taxon>
        <taxon>Pentapetalae</taxon>
        <taxon>rosids</taxon>
        <taxon>fabids</taxon>
        <taxon>Celastrales</taxon>
        <taxon>Celastraceae</taxon>
        <taxon>Tripterygium</taxon>
    </lineage>
</organism>
<feature type="compositionally biased region" description="Pro residues" evidence="9">
    <location>
        <begin position="250"/>
        <end position="293"/>
    </location>
</feature>
<comment type="similarity">
    <text evidence="3">Belongs to the PAF1 family.</text>
</comment>
<feature type="compositionally biased region" description="Low complexity" evidence="9">
    <location>
        <begin position="294"/>
        <end position="307"/>
    </location>
</feature>